<dbReference type="PANTHER" id="PTHR10443:SF12">
    <property type="entry name" value="DIPEPTIDASE"/>
    <property type="match status" value="1"/>
</dbReference>
<dbReference type="InterPro" id="IPR032466">
    <property type="entry name" value="Metal_Hydrolase"/>
</dbReference>
<dbReference type="GO" id="GO:0006508">
    <property type="term" value="P:proteolysis"/>
    <property type="evidence" value="ECO:0007669"/>
    <property type="project" value="InterPro"/>
</dbReference>
<dbReference type="STRING" id="1048205.AB852_22095"/>
<proteinExistence type="predicted"/>
<accession>A0A1Q4V5K7</accession>
<dbReference type="RefSeq" id="WP_073791738.1">
    <property type="nucleotide sequence ID" value="NZ_CP108638.1"/>
</dbReference>
<dbReference type="PANTHER" id="PTHR10443">
    <property type="entry name" value="MICROSOMAL DIPEPTIDASE"/>
    <property type="match status" value="1"/>
</dbReference>
<dbReference type="SUPFAM" id="SSF51556">
    <property type="entry name" value="Metallo-dependent hydrolases"/>
    <property type="match status" value="1"/>
</dbReference>
<dbReference type="GO" id="GO:0070573">
    <property type="term" value="F:metallodipeptidase activity"/>
    <property type="evidence" value="ECO:0007669"/>
    <property type="project" value="InterPro"/>
</dbReference>
<dbReference type="Gene3D" id="3.20.20.140">
    <property type="entry name" value="Metal-dependent hydrolases"/>
    <property type="match status" value="1"/>
</dbReference>
<comment type="caution">
    <text evidence="1">The sequence shown here is derived from an EMBL/GenBank/DDBJ whole genome shotgun (WGS) entry which is preliminary data.</text>
</comment>
<dbReference type="GeneID" id="96795418"/>
<reference evidence="1 2" key="1">
    <citation type="submission" date="2015-06" db="EMBL/GenBank/DDBJ databases">
        <title>Cloning and characterization of the uncialamcin biosynthetic gene cluster.</title>
        <authorList>
            <person name="Yan X."/>
            <person name="Huang T."/>
            <person name="Ge H."/>
            <person name="Shen B."/>
        </authorList>
    </citation>
    <scope>NUCLEOTIDE SEQUENCE [LARGE SCALE GENOMIC DNA]</scope>
    <source>
        <strain evidence="1 2">DCA2648</strain>
    </source>
</reference>
<evidence type="ECO:0000313" key="1">
    <source>
        <dbReference type="EMBL" id="OKH93143.1"/>
    </source>
</evidence>
<dbReference type="InterPro" id="IPR008257">
    <property type="entry name" value="Pept_M19"/>
</dbReference>
<protein>
    <submittedName>
        <fullName evidence="1">Dipeptidase</fullName>
    </submittedName>
</protein>
<organism evidence="1 2">
    <name type="scientific">Streptomyces uncialis</name>
    <dbReference type="NCBI Taxonomy" id="1048205"/>
    <lineage>
        <taxon>Bacteria</taxon>
        <taxon>Bacillati</taxon>
        <taxon>Actinomycetota</taxon>
        <taxon>Actinomycetes</taxon>
        <taxon>Kitasatosporales</taxon>
        <taxon>Streptomycetaceae</taxon>
        <taxon>Streptomyces</taxon>
    </lineage>
</organism>
<dbReference type="Proteomes" id="UP000186455">
    <property type="component" value="Unassembled WGS sequence"/>
</dbReference>
<sequence length="327" mass="35834">MLVDALQFVKPARERFEEWHAAGITAVHATVAIWEDSTETMREVGRWQRLLAENADLLCEGRSADDIRAAGEQGRTAVVLGFQNSSPFEDDLDLVGAFHQAGVRIAQLTYNTQNSAGAGCWEGDDAGLSRTYGVNLVREMNRVGMLIDISHCNERTSLEALETSERPVAVTHSNPRGFVGEDVELAFRNKSDTVLKKAAESGGVVGLSMYPRIAPSGVDCTVAQFCDMVAYTVELIGVDHVGLGSDYYAGQGDEELHWWRQGRWSRKPMVPISGPVEFPDWFAAGRGYADVQAELLRRGFTDSEVARISGGNWLRMFESGFVAGPAN</sequence>
<gene>
    <name evidence="1" type="ORF">AB852_22095</name>
</gene>
<dbReference type="Pfam" id="PF01244">
    <property type="entry name" value="Peptidase_M19"/>
    <property type="match status" value="1"/>
</dbReference>
<dbReference type="PROSITE" id="PS51365">
    <property type="entry name" value="RENAL_DIPEPTIDASE_2"/>
    <property type="match status" value="1"/>
</dbReference>
<evidence type="ECO:0000313" key="2">
    <source>
        <dbReference type="Proteomes" id="UP000186455"/>
    </source>
</evidence>
<dbReference type="EMBL" id="LFBV01000005">
    <property type="protein sequence ID" value="OKH93143.1"/>
    <property type="molecule type" value="Genomic_DNA"/>
</dbReference>
<name>A0A1Q4V5K7_9ACTN</name>
<keyword evidence="2" id="KW-1185">Reference proteome</keyword>
<dbReference type="AlphaFoldDB" id="A0A1Q4V5K7"/>